<dbReference type="SUPFAM" id="SSF56112">
    <property type="entry name" value="Protein kinase-like (PK-like)"/>
    <property type="match status" value="1"/>
</dbReference>
<name>A0ABN7XHX2_GIGMA</name>
<reference evidence="2 3" key="1">
    <citation type="submission" date="2021-06" db="EMBL/GenBank/DDBJ databases">
        <authorList>
            <person name="Kallberg Y."/>
            <person name="Tangrot J."/>
            <person name="Rosling A."/>
        </authorList>
    </citation>
    <scope>NUCLEOTIDE SEQUENCE [LARGE SCALE GENOMIC DNA]</scope>
    <source>
        <strain evidence="2 3">120-4 pot B 10/14</strain>
    </source>
</reference>
<gene>
    <name evidence="2" type="ORF">GMARGA_LOCUS43398</name>
</gene>
<feature type="non-terminal residue" evidence="2">
    <location>
        <position position="1"/>
    </location>
</feature>
<sequence length="41" mass="4813">FNKASDIYSLGVLFWEIFSETIPYKNFTSLDGIAIHIYREN</sequence>
<organism evidence="2 3">
    <name type="scientific">Gigaspora margarita</name>
    <dbReference type="NCBI Taxonomy" id="4874"/>
    <lineage>
        <taxon>Eukaryota</taxon>
        <taxon>Fungi</taxon>
        <taxon>Fungi incertae sedis</taxon>
        <taxon>Mucoromycota</taxon>
        <taxon>Glomeromycotina</taxon>
        <taxon>Glomeromycetes</taxon>
        <taxon>Diversisporales</taxon>
        <taxon>Gigasporaceae</taxon>
        <taxon>Gigaspora</taxon>
    </lineage>
</organism>
<keyword evidence="3" id="KW-1185">Reference proteome</keyword>
<evidence type="ECO:0000313" key="2">
    <source>
        <dbReference type="EMBL" id="CAG8854577.1"/>
    </source>
</evidence>
<protein>
    <submittedName>
        <fullName evidence="2">28279_t:CDS:1</fullName>
    </submittedName>
</protein>
<dbReference type="Proteomes" id="UP000789901">
    <property type="component" value="Unassembled WGS sequence"/>
</dbReference>
<dbReference type="Gene3D" id="1.10.510.10">
    <property type="entry name" value="Transferase(Phosphotransferase) domain 1"/>
    <property type="match status" value="1"/>
</dbReference>
<evidence type="ECO:0000313" key="3">
    <source>
        <dbReference type="Proteomes" id="UP000789901"/>
    </source>
</evidence>
<dbReference type="InterPro" id="IPR001245">
    <property type="entry name" value="Ser-Thr/Tyr_kinase_cat_dom"/>
</dbReference>
<accession>A0ABN7XHX2</accession>
<dbReference type="InterPro" id="IPR011009">
    <property type="entry name" value="Kinase-like_dom_sf"/>
</dbReference>
<comment type="caution">
    <text evidence="2">The sequence shown here is derived from an EMBL/GenBank/DDBJ whole genome shotgun (WGS) entry which is preliminary data.</text>
</comment>
<dbReference type="Pfam" id="PF07714">
    <property type="entry name" value="PK_Tyr_Ser-Thr"/>
    <property type="match status" value="1"/>
</dbReference>
<evidence type="ECO:0000259" key="1">
    <source>
        <dbReference type="Pfam" id="PF07714"/>
    </source>
</evidence>
<feature type="domain" description="Serine-threonine/tyrosine-protein kinase catalytic" evidence="1">
    <location>
        <begin position="1"/>
        <end position="30"/>
    </location>
</feature>
<dbReference type="EMBL" id="CAJVQB010139880">
    <property type="protein sequence ID" value="CAG8854577.1"/>
    <property type="molecule type" value="Genomic_DNA"/>
</dbReference>
<proteinExistence type="predicted"/>